<proteinExistence type="predicted"/>
<dbReference type="AlphaFoldDB" id="A0A9X1WT17"/>
<gene>
    <name evidence="1" type="primary">dptG</name>
    <name evidence="1" type="ORF">MUG84_20885</name>
</gene>
<reference evidence="1" key="1">
    <citation type="submission" date="2022-04" db="EMBL/GenBank/DDBJ databases">
        <title>Paenibacillus mangrovi sp. nov., a novel endophytic bacterium isolated from bark of Kandelia candel.</title>
        <authorList>
            <person name="Tuo L."/>
        </authorList>
    </citation>
    <scope>NUCLEOTIDE SEQUENCE</scope>
    <source>
        <strain evidence="1">KQZ6P-2</strain>
    </source>
</reference>
<dbReference type="EMBL" id="JALIRP010000009">
    <property type="protein sequence ID" value="MCJ8014171.1"/>
    <property type="molecule type" value="Genomic_DNA"/>
</dbReference>
<name>A0A9X1WT17_9BACL</name>
<dbReference type="RefSeq" id="WP_244728503.1">
    <property type="nucleotide sequence ID" value="NZ_JALIRP010000009.1"/>
</dbReference>
<evidence type="ECO:0000313" key="2">
    <source>
        <dbReference type="Proteomes" id="UP001139347"/>
    </source>
</evidence>
<keyword evidence="2" id="KW-1185">Reference proteome</keyword>
<evidence type="ECO:0000313" key="1">
    <source>
        <dbReference type="EMBL" id="MCJ8014171.1"/>
    </source>
</evidence>
<comment type="caution">
    <text evidence="1">The sequence shown here is derived from an EMBL/GenBank/DDBJ whole genome shotgun (WGS) entry which is preliminary data.</text>
</comment>
<dbReference type="InterPro" id="IPR017645">
    <property type="entry name" value="Dnd_assoc_1"/>
</dbReference>
<sequence length="458" mass="52976">MPILKMEEISTNLTKKKPPSHHEGDINKVLPFATTKKYVKGSFQPLLGDYVRNITQINVKKQRSSSLDAMGVDPLIYNIEKSINAGDQLQHELERFLQYYLYGEKEDIKLIHPHIYNYLQGAESDNIFRKVAKCASDVLVNNDQRVANIFKNTTTEDVLSELIIGALNRSTQEHSAETVYQCKLEFLNELYCEDLIYISYHQDYFIKSLPTLTHFYFFTYVCQLLLKFEQFEKADYSSATPLYYALDWEGVISKRRKAASDLEGFKRIKQKAPLLFPHIHTMSQLCTFTGNTSNSFYTYPELLERFTDSKEEQEYLEDLNNWLKQYRHIFGERVSLKESAGDLITAFRLLFESIKEGMNEGARISYGNSIDNIGSEFLRIRGSSGTILMLNHEMLLLLTAISVKDKRIPINQLFTEYEKRGVALDRHSKKAVLEMLDNLNFIDKKSDSGDAQYVKPIL</sequence>
<accession>A0A9X1WT17</accession>
<organism evidence="1 2">
    <name type="scientific">Paenibacillus mangrovi</name>
    <dbReference type="NCBI Taxonomy" id="2931978"/>
    <lineage>
        <taxon>Bacteria</taxon>
        <taxon>Bacillati</taxon>
        <taxon>Bacillota</taxon>
        <taxon>Bacilli</taxon>
        <taxon>Bacillales</taxon>
        <taxon>Paenibacillaceae</taxon>
        <taxon>Paenibacillus</taxon>
    </lineage>
</organism>
<dbReference type="NCBIfam" id="TIGR03236">
    <property type="entry name" value="dnd_assoc_1"/>
    <property type="match status" value="1"/>
</dbReference>
<protein>
    <submittedName>
        <fullName evidence="1">DNA phosphorothioation-dependent restriction protein DptG</fullName>
    </submittedName>
</protein>
<dbReference type="Proteomes" id="UP001139347">
    <property type="component" value="Unassembled WGS sequence"/>
</dbReference>